<proteinExistence type="predicted"/>
<name>H2XJY1_CIOIN</name>
<sequence length="48" mass="5551">MLVVLKPMVKNTDLIHFLRNRDVYPATVNIGSMFMTTVQRTVINVIFI</sequence>
<dbReference type="EMBL" id="EAAA01000762">
    <property type="status" value="NOT_ANNOTATED_CDS"/>
    <property type="molecule type" value="Genomic_DNA"/>
</dbReference>
<reference evidence="1" key="4">
    <citation type="submission" date="2025-09" db="UniProtKB">
        <authorList>
            <consortium name="Ensembl"/>
        </authorList>
    </citation>
    <scope>IDENTIFICATION</scope>
</reference>
<evidence type="ECO:0000313" key="1">
    <source>
        <dbReference type="Ensembl" id="ENSCINP00000029963.1"/>
    </source>
</evidence>
<dbReference type="Proteomes" id="UP000008144">
    <property type="component" value="Chromosome 11"/>
</dbReference>
<organism evidence="1 2">
    <name type="scientific">Ciona intestinalis</name>
    <name type="common">Transparent sea squirt</name>
    <name type="synonym">Ascidia intestinalis</name>
    <dbReference type="NCBI Taxonomy" id="7719"/>
    <lineage>
        <taxon>Eukaryota</taxon>
        <taxon>Metazoa</taxon>
        <taxon>Chordata</taxon>
        <taxon>Tunicata</taxon>
        <taxon>Ascidiacea</taxon>
        <taxon>Phlebobranchia</taxon>
        <taxon>Cionidae</taxon>
        <taxon>Ciona</taxon>
    </lineage>
</organism>
<reference evidence="2" key="1">
    <citation type="journal article" date="2002" name="Science">
        <title>The draft genome of Ciona intestinalis: insights into chordate and vertebrate origins.</title>
        <authorList>
            <person name="Dehal P."/>
            <person name="Satou Y."/>
            <person name="Campbell R.K."/>
            <person name="Chapman J."/>
            <person name="Degnan B."/>
            <person name="De Tomaso A."/>
            <person name="Davidson B."/>
            <person name="Di Gregorio A."/>
            <person name="Gelpke M."/>
            <person name="Goodstein D.M."/>
            <person name="Harafuji N."/>
            <person name="Hastings K.E."/>
            <person name="Ho I."/>
            <person name="Hotta K."/>
            <person name="Huang W."/>
            <person name="Kawashima T."/>
            <person name="Lemaire P."/>
            <person name="Martinez D."/>
            <person name="Meinertzhagen I.A."/>
            <person name="Necula S."/>
            <person name="Nonaka M."/>
            <person name="Putnam N."/>
            <person name="Rash S."/>
            <person name="Saiga H."/>
            <person name="Satake M."/>
            <person name="Terry A."/>
            <person name="Yamada L."/>
            <person name="Wang H.G."/>
            <person name="Awazu S."/>
            <person name="Azumi K."/>
            <person name="Boore J."/>
            <person name="Branno M."/>
            <person name="Chin-Bow S."/>
            <person name="DeSantis R."/>
            <person name="Doyle S."/>
            <person name="Francino P."/>
            <person name="Keys D.N."/>
            <person name="Haga S."/>
            <person name="Hayashi H."/>
            <person name="Hino K."/>
            <person name="Imai K.S."/>
            <person name="Inaba K."/>
            <person name="Kano S."/>
            <person name="Kobayashi K."/>
            <person name="Kobayashi M."/>
            <person name="Lee B.I."/>
            <person name="Makabe K.W."/>
            <person name="Manohar C."/>
            <person name="Matassi G."/>
            <person name="Medina M."/>
            <person name="Mochizuki Y."/>
            <person name="Mount S."/>
            <person name="Morishita T."/>
            <person name="Miura S."/>
            <person name="Nakayama A."/>
            <person name="Nishizaka S."/>
            <person name="Nomoto H."/>
            <person name="Ohta F."/>
            <person name="Oishi K."/>
            <person name="Rigoutsos I."/>
            <person name="Sano M."/>
            <person name="Sasaki A."/>
            <person name="Sasakura Y."/>
            <person name="Shoguchi E."/>
            <person name="Shin-i T."/>
            <person name="Spagnuolo A."/>
            <person name="Stainier D."/>
            <person name="Suzuki M.M."/>
            <person name="Tassy O."/>
            <person name="Takatori N."/>
            <person name="Tokuoka M."/>
            <person name="Yagi K."/>
            <person name="Yoshizaki F."/>
            <person name="Wada S."/>
            <person name="Zhang C."/>
            <person name="Hyatt P.D."/>
            <person name="Larimer F."/>
            <person name="Detter C."/>
            <person name="Doggett N."/>
            <person name="Glavina T."/>
            <person name="Hawkins T."/>
            <person name="Richardson P."/>
            <person name="Lucas S."/>
            <person name="Kohara Y."/>
            <person name="Levine M."/>
            <person name="Satoh N."/>
            <person name="Rokhsar D.S."/>
        </authorList>
    </citation>
    <scope>NUCLEOTIDE SEQUENCE [LARGE SCALE GENOMIC DNA]</scope>
</reference>
<keyword evidence="2" id="KW-1185">Reference proteome</keyword>
<evidence type="ECO:0000313" key="2">
    <source>
        <dbReference type="Proteomes" id="UP000008144"/>
    </source>
</evidence>
<accession>H2XJY1</accession>
<dbReference type="InParanoid" id="H2XJY1"/>
<dbReference type="AlphaFoldDB" id="H2XJY1"/>
<reference evidence="1" key="2">
    <citation type="journal article" date="2008" name="Genome Biol.">
        <title>Improved genome assembly and evidence-based global gene model set for the chordate Ciona intestinalis: new insight into intron and operon populations.</title>
        <authorList>
            <person name="Satou Y."/>
            <person name="Mineta K."/>
            <person name="Ogasawara M."/>
            <person name="Sasakura Y."/>
            <person name="Shoguchi E."/>
            <person name="Ueno K."/>
            <person name="Yamada L."/>
            <person name="Matsumoto J."/>
            <person name="Wasserscheid J."/>
            <person name="Dewar K."/>
            <person name="Wiley G.B."/>
            <person name="Macmil S.L."/>
            <person name="Roe B.A."/>
            <person name="Zeller R.W."/>
            <person name="Hastings K.E."/>
            <person name="Lemaire P."/>
            <person name="Lindquist E."/>
            <person name="Endo T."/>
            <person name="Hotta K."/>
            <person name="Inaba K."/>
        </authorList>
    </citation>
    <scope>NUCLEOTIDE SEQUENCE [LARGE SCALE GENOMIC DNA]</scope>
    <source>
        <strain evidence="1">wild type</strain>
    </source>
</reference>
<dbReference type="HOGENOM" id="CLU_3159680_0_0_1"/>
<dbReference type="Ensembl" id="ENSCINT00000032362.1">
    <property type="protein sequence ID" value="ENSCINP00000029963.1"/>
    <property type="gene ID" value="ENSCING00000023685.1"/>
</dbReference>
<protein>
    <submittedName>
        <fullName evidence="1">Uncharacterized protein</fullName>
    </submittedName>
</protein>
<reference evidence="1" key="3">
    <citation type="submission" date="2025-08" db="UniProtKB">
        <authorList>
            <consortium name="Ensembl"/>
        </authorList>
    </citation>
    <scope>IDENTIFICATION</scope>
</reference>